<feature type="active site" description="Nucleophile" evidence="8 9">
    <location>
        <position position="243"/>
    </location>
</feature>
<dbReference type="HAMAP" id="MF_01579">
    <property type="entry name" value="16SrRNA_methyltr_F"/>
    <property type="match status" value="1"/>
</dbReference>
<accession>A0A1S6HM09</accession>
<comment type="function">
    <text evidence="8">Specifically methylates the cytosine at position 1407 (m5C1407) of 16S rRNA.</text>
</comment>
<dbReference type="InterPro" id="IPR029063">
    <property type="entry name" value="SAM-dependent_MTases_sf"/>
</dbReference>
<evidence type="ECO:0000256" key="4">
    <source>
        <dbReference type="ARBA" id="ARBA00022603"/>
    </source>
</evidence>
<dbReference type="InterPro" id="IPR048457">
    <property type="entry name" value="YebU_pre-PUA_dom"/>
</dbReference>
<evidence type="ECO:0000256" key="8">
    <source>
        <dbReference type="HAMAP-Rule" id="MF_01579"/>
    </source>
</evidence>
<dbReference type="SUPFAM" id="SSF53335">
    <property type="entry name" value="S-adenosyl-L-methionine-dependent methyltransferases"/>
    <property type="match status" value="1"/>
</dbReference>
<keyword evidence="3 8" id="KW-0698">rRNA processing</keyword>
<evidence type="ECO:0000256" key="6">
    <source>
        <dbReference type="ARBA" id="ARBA00022691"/>
    </source>
</evidence>
<keyword evidence="5 8" id="KW-0808">Transferase</keyword>
<keyword evidence="2 8" id="KW-0963">Cytoplasm</keyword>
<dbReference type="InterPro" id="IPR031341">
    <property type="entry name" value="Methyltr_RsmF_N"/>
</dbReference>
<comment type="subcellular location">
    <subcellularLocation>
        <location evidence="8">Cytoplasm</location>
    </subcellularLocation>
</comment>
<dbReference type="PROSITE" id="PS51686">
    <property type="entry name" value="SAM_MT_RSMB_NOP"/>
    <property type="match status" value="1"/>
</dbReference>
<evidence type="ECO:0000256" key="2">
    <source>
        <dbReference type="ARBA" id="ARBA00022490"/>
    </source>
</evidence>
<dbReference type="Pfam" id="PF21150">
    <property type="entry name" value="YebU_pre-PUA_dom"/>
    <property type="match status" value="1"/>
</dbReference>
<dbReference type="InterPro" id="IPR011023">
    <property type="entry name" value="Nop2p"/>
</dbReference>
<dbReference type="EMBL" id="CP014782">
    <property type="protein sequence ID" value="AQS36550.1"/>
    <property type="molecule type" value="Genomic_DNA"/>
</dbReference>
<dbReference type="OrthoDB" id="9810297at2"/>
<dbReference type="NCBIfam" id="NF008898">
    <property type="entry name" value="PRK11933.1"/>
    <property type="match status" value="1"/>
</dbReference>
<evidence type="ECO:0000313" key="11">
    <source>
        <dbReference type="EMBL" id="AQS36550.1"/>
    </source>
</evidence>
<dbReference type="Pfam" id="PF13636">
    <property type="entry name" value="Methyltranf_PUA"/>
    <property type="match status" value="1"/>
</dbReference>
<dbReference type="PANTHER" id="PTHR22807">
    <property type="entry name" value="NOP2 YEAST -RELATED NOL1/NOP2/FMU SUN DOMAIN-CONTAINING"/>
    <property type="match status" value="1"/>
</dbReference>
<evidence type="ECO:0000313" key="12">
    <source>
        <dbReference type="Proteomes" id="UP000189545"/>
    </source>
</evidence>
<keyword evidence="7 8" id="KW-0694">RNA-binding</keyword>
<feature type="binding site" evidence="8 9">
    <location>
        <position position="190"/>
    </location>
    <ligand>
        <name>S-adenosyl-L-methionine</name>
        <dbReference type="ChEBI" id="CHEBI:59789"/>
    </ligand>
</feature>
<dbReference type="KEGG" id="spsw:Sps_01383"/>
<reference evidence="11 12" key="1">
    <citation type="submission" date="2016-03" db="EMBL/GenBank/DDBJ databases">
        <title>Complete genome sequence of Shewanella psychrophila WP2, a deep sea bacterium isolated from west Pacific sediment.</title>
        <authorList>
            <person name="Xu G."/>
            <person name="Jian H."/>
        </authorList>
    </citation>
    <scope>NUCLEOTIDE SEQUENCE [LARGE SCALE GENOMIC DNA]</scope>
    <source>
        <strain evidence="11 12">WP2</strain>
    </source>
</reference>
<dbReference type="PROSITE" id="PS01153">
    <property type="entry name" value="NOL1_NOP2_SUN"/>
    <property type="match status" value="1"/>
</dbReference>
<dbReference type="PANTHER" id="PTHR22807:SF30">
    <property type="entry name" value="28S RRNA (CYTOSINE(4447)-C(5))-METHYLTRANSFERASE-RELATED"/>
    <property type="match status" value="1"/>
</dbReference>
<dbReference type="RefSeq" id="WP_077751848.1">
    <property type="nucleotide sequence ID" value="NZ_CP014782.1"/>
</dbReference>
<evidence type="ECO:0000256" key="9">
    <source>
        <dbReference type="PROSITE-ProRule" id="PRU01023"/>
    </source>
</evidence>
<dbReference type="InterPro" id="IPR018314">
    <property type="entry name" value="RsmB/NOL1/NOP2-like_CS"/>
</dbReference>
<evidence type="ECO:0000256" key="5">
    <source>
        <dbReference type="ARBA" id="ARBA00022679"/>
    </source>
</evidence>
<keyword evidence="4 8" id="KW-0489">Methyltransferase</keyword>
<dbReference type="InterPro" id="IPR001678">
    <property type="entry name" value="MeTrfase_RsmB-F_NOP2_dom"/>
</dbReference>
<feature type="binding site" evidence="8 9">
    <location>
        <begin position="121"/>
        <end position="127"/>
    </location>
    <ligand>
        <name>S-adenosyl-L-methionine</name>
        <dbReference type="ChEBI" id="CHEBI:59789"/>
    </ligand>
</feature>
<comment type="catalytic activity">
    <reaction evidence="8">
        <text>cytidine(1407) in 16S rRNA + S-adenosyl-L-methionine = 5-methylcytidine(1407) in 16S rRNA + S-adenosyl-L-homocysteine + H(+)</text>
        <dbReference type="Rhea" id="RHEA:42756"/>
        <dbReference type="Rhea" id="RHEA-COMP:10223"/>
        <dbReference type="Rhea" id="RHEA-COMP:10224"/>
        <dbReference type="ChEBI" id="CHEBI:15378"/>
        <dbReference type="ChEBI" id="CHEBI:57856"/>
        <dbReference type="ChEBI" id="CHEBI:59789"/>
        <dbReference type="ChEBI" id="CHEBI:74483"/>
        <dbReference type="ChEBI" id="CHEBI:82748"/>
        <dbReference type="EC" id="2.1.1.178"/>
    </reaction>
</comment>
<dbReference type="GO" id="GO:0005737">
    <property type="term" value="C:cytoplasm"/>
    <property type="evidence" value="ECO:0007669"/>
    <property type="project" value="UniProtKB-SubCell"/>
</dbReference>
<organism evidence="11 12">
    <name type="scientific">Shewanella psychrophila</name>
    <dbReference type="NCBI Taxonomy" id="225848"/>
    <lineage>
        <taxon>Bacteria</taxon>
        <taxon>Pseudomonadati</taxon>
        <taxon>Pseudomonadota</taxon>
        <taxon>Gammaproteobacteria</taxon>
        <taxon>Alteromonadales</taxon>
        <taxon>Shewanellaceae</taxon>
        <taxon>Shewanella</taxon>
    </lineage>
</organism>
<evidence type="ECO:0000256" key="7">
    <source>
        <dbReference type="ARBA" id="ARBA00022884"/>
    </source>
</evidence>
<dbReference type="InterPro" id="IPR027391">
    <property type="entry name" value="Nol1_Nop2_Fmu_2"/>
</dbReference>
<sequence length="478" mass="53409">MALLNQDFIDSITQDMPPHLSIDDFIQYSNRPLRASIRVNTLKISSANFIELMKPKGWRLEPIPWCTDGFWISLDSEIQLGNTVEHLQGLFYIQEASSMLPPTALFSQLNEADNATILDMASAPGSKTTQIAALMNNSGLLIANEYSSSRVKVLHANVQRMGVSNTALTHFDARVFGEYLYNTFDAILLDAPCSGEGTIRKDPSALKNWSLESSQSIVATQKALIESAFLALKNGGTLVYSTCALSRFENQAVCEHLRTLYPDAVEFESLSDLFMDADKACTEEGFLHVWPQIYDSEGFFVAKIRKTADIDRQVAEPKKQTNFPFTSVSTKTDTELRAYFKHTFAIELPTQSQIMVREQEYWLFPEKMQNLIGRMRFQRIGMKIADALKHGLKAQHQAILAFGAGANMVELSQAQATEYLMGRDIPLEAGLKPQGEVIVSYHNSPLGLAKHLGKRLKNSLPRELVRDKIVDSDASKAQ</sequence>
<dbReference type="PRINTS" id="PR02008">
    <property type="entry name" value="RCMTFAMILY"/>
</dbReference>
<dbReference type="GO" id="GO:0003723">
    <property type="term" value="F:RNA binding"/>
    <property type="evidence" value="ECO:0007669"/>
    <property type="project" value="UniProtKB-UniRule"/>
</dbReference>
<gene>
    <name evidence="8" type="primary">rsmF</name>
    <name evidence="11" type="ORF">Sps_01383</name>
</gene>
<evidence type="ECO:0000256" key="1">
    <source>
        <dbReference type="ARBA" id="ARBA00007494"/>
    </source>
</evidence>
<dbReference type="GO" id="GO:0009383">
    <property type="term" value="F:rRNA (cytosine-C5-)-methyltransferase activity"/>
    <property type="evidence" value="ECO:0007669"/>
    <property type="project" value="TreeGrafter"/>
</dbReference>
<dbReference type="GO" id="GO:0070475">
    <property type="term" value="P:rRNA base methylation"/>
    <property type="evidence" value="ECO:0007669"/>
    <property type="project" value="TreeGrafter"/>
</dbReference>
<comment type="similarity">
    <text evidence="1 8 9">Belongs to the class I-like SAM-binding methyltransferase superfamily. RsmB/NOP family.</text>
</comment>
<feature type="binding site" evidence="8 9">
    <location>
        <position position="145"/>
    </location>
    <ligand>
        <name>S-adenosyl-L-methionine</name>
        <dbReference type="ChEBI" id="CHEBI:59789"/>
    </ligand>
</feature>
<dbReference type="Pfam" id="PF01189">
    <property type="entry name" value="Methyltr_RsmB-F"/>
    <property type="match status" value="1"/>
</dbReference>
<protein>
    <recommendedName>
        <fullName evidence="8">Ribosomal RNA small subunit methyltransferase F</fullName>
        <ecNumber evidence="8">2.1.1.178</ecNumber>
    </recommendedName>
    <alternativeName>
        <fullName evidence="8">16S rRNA m5C1407 methyltransferase</fullName>
    </alternativeName>
    <alternativeName>
        <fullName evidence="8">rRNA (cytosine-C(5)-)-methyltransferase RsmF</fullName>
    </alternativeName>
</protein>
<evidence type="ECO:0000256" key="3">
    <source>
        <dbReference type="ARBA" id="ARBA00022552"/>
    </source>
</evidence>
<name>A0A1S6HM09_9GAMM</name>
<keyword evidence="6 8" id="KW-0949">S-adenosyl-L-methionine</keyword>
<feature type="domain" description="SAM-dependent MTase RsmB/NOP-type" evidence="10">
    <location>
        <begin position="25"/>
        <end position="307"/>
    </location>
</feature>
<dbReference type="STRING" id="225848.Sps_01383"/>
<proteinExistence type="inferred from homology"/>
<feature type="binding site" evidence="8 9">
    <location>
        <position position="172"/>
    </location>
    <ligand>
        <name>S-adenosyl-L-methionine</name>
        <dbReference type="ChEBI" id="CHEBI:59789"/>
    </ligand>
</feature>
<dbReference type="InterPro" id="IPR049560">
    <property type="entry name" value="MeTrfase_RsmB-F_NOP2_cat"/>
</dbReference>
<dbReference type="AlphaFoldDB" id="A0A1S6HM09"/>
<dbReference type="Proteomes" id="UP000189545">
    <property type="component" value="Chromosome"/>
</dbReference>
<dbReference type="NCBIfam" id="TIGR00446">
    <property type="entry name" value="nop2p"/>
    <property type="match status" value="1"/>
</dbReference>
<dbReference type="InterPro" id="IPR023267">
    <property type="entry name" value="RCMT"/>
</dbReference>
<dbReference type="CDD" id="cd02440">
    <property type="entry name" value="AdoMet_MTases"/>
    <property type="match status" value="1"/>
</dbReference>
<dbReference type="EC" id="2.1.1.178" evidence="8"/>
<dbReference type="Gene3D" id="3.40.50.150">
    <property type="entry name" value="Vaccinia Virus protein VP39"/>
    <property type="match status" value="1"/>
</dbReference>
<evidence type="ECO:0000259" key="10">
    <source>
        <dbReference type="PROSITE" id="PS51686"/>
    </source>
</evidence>
<keyword evidence="12" id="KW-1185">Reference proteome</keyword>
<dbReference type="InterPro" id="IPR023545">
    <property type="entry name" value="rRNA_ssu_MeTfrase_F"/>
</dbReference>
<dbReference type="Gene3D" id="3.10.450.720">
    <property type="match status" value="1"/>
</dbReference>
<dbReference type="Pfam" id="PF17125">
    <property type="entry name" value="Methyltr_RsmF_N"/>
    <property type="match status" value="1"/>
</dbReference>